<evidence type="ECO:0000256" key="1">
    <source>
        <dbReference type="ARBA" id="ARBA00010491"/>
    </source>
</evidence>
<dbReference type="Pfam" id="PF10459">
    <property type="entry name" value="Peptidase_S46"/>
    <property type="match status" value="1"/>
</dbReference>
<dbReference type="GO" id="GO:0043171">
    <property type="term" value="P:peptide catabolic process"/>
    <property type="evidence" value="ECO:0007669"/>
    <property type="project" value="UniProtKB-UniRule"/>
</dbReference>
<evidence type="ECO:0000256" key="7">
    <source>
        <dbReference type="RuleBase" id="RU366067"/>
    </source>
</evidence>
<evidence type="ECO:0000256" key="2">
    <source>
        <dbReference type="ARBA" id="ARBA00022438"/>
    </source>
</evidence>
<evidence type="ECO:0000256" key="6">
    <source>
        <dbReference type="ARBA" id="ARBA00022825"/>
    </source>
</evidence>
<keyword evidence="6 7" id="KW-0720">Serine protease</keyword>
<dbReference type="Gene3D" id="2.40.10.10">
    <property type="entry name" value="Trypsin-like serine proteases"/>
    <property type="match status" value="1"/>
</dbReference>
<dbReference type="InterPro" id="IPR019500">
    <property type="entry name" value="Pep_S46"/>
</dbReference>
<organism evidence="8 9">
    <name type="scientific">Alloprevotella tannerae</name>
    <dbReference type="NCBI Taxonomy" id="76122"/>
    <lineage>
        <taxon>Bacteria</taxon>
        <taxon>Pseudomonadati</taxon>
        <taxon>Bacteroidota</taxon>
        <taxon>Bacteroidia</taxon>
        <taxon>Bacteroidales</taxon>
        <taxon>Prevotellaceae</taxon>
        <taxon>Alloprevotella</taxon>
    </lineage>
</organism>
<feature type="signal peptide" evidence="7">
    <location>
        <begin position="1"/>
        <end position="18"/>
    </location>
</feature>
<dbReference type="RefSeq" id="WP_303762704.1">
    <property type="nucleotide sequence ID" value="NZ_JABZGR010000002.1"/>
</dbReference>
<comment type="function">
    <text evidence="7">Catalyzes the removal of dipeptides from the N-terminus of oligopeptides.</text>
</comment>
<evidence type="ECO:0000256" key="4">
    <source>
        <dbReference type="ARBA" id="ARBA00022729"/>
    </source>
</evidence>
<feature type="chain" id="PRO_5038163811" description="Dipeptidyl-peptidase" evidence="7">
    <location>
        <begin position="19"/>
        <end position="701"/>
    </location>
</feature>
<keyword evidence="3 7" id="KW-0645">Protease</keyword>
<dbReference type="GO" id="GO:0070009">
    <property type="term" value="F:serine-type aminopeptidase activity"/>
    <property type="evidence" value="ECO:0007669"/>
    <property type="project" value="UniProtKB-UniRule"/>
</dbReference>
<dbReference type="EC" id="3.4.14.-" evidence="7"/>
<dbReference type="EMBL" id="JABZGR010000002">
    <property type="protein sequence ID" value="MBF0969643.1"/>
    <property type="molecule type" value="Genomic_DNA"/>
</dbReference>
<dbReference type="Proteomes" id="UP000704068">
    <property type="component" value="Unassembled WGS sequence"/>
</dbReference>
<evidence type="ECO:0000256" key="5">
    <source>
        <dbReference type="ARBA" id="ARBA00022801"/>
    </source>
</evidence>
<proteinExistence type="inferred from homology"/>
<gene>
    <name evidence="8" type="ORF">HXK21_01175</name>
</gene>
<comment type="similarity">
    <text evidence="1 7">Belongs to the peptidase S46 family.</text>
</comment>
<sequence>MKKLLFSLLAFLALTAQADGGMWFLKLMEQQHLADSLKKAGLKMPLDQLYNENGPSLRDAIGQFGRGCTGEVISPDGLVLTNNHCGYSYVHGISTTQRNYLRDGYYAKSRAEELPVKDLTFTFIIAIEDVTEAVEAAAKAAGIDTYTMQSQGFLKPFGEKLFKASKYSTMPGARGSVVAFFSANRFYFFVEQTYKDVRLVVNPPLNIAQFGGNQDNWVYPRHNPDFAIFRIYADKKGQPAAYSAKNVPLKRETYLPISLKGINEGDYTMIMGFPGRTQRFLTSDALSHLMNDTYRPVVEAGRAELAFNASEMARSEAEKLALQDEDMGLNNLVKNYGGAIESVRKNKLIETLRKEEKAFQAFAEKSGNPAYKTVVSDIAKLMKEYSDTVHDATLITRTIITDGIFVHPLDAANFLRLMRSGKPEDKADAAERLRAALYITPGKSDFSQDQRRYAALAPVWEKNCRLQSSKALKVPTAEEIYQKSIFRSHAALDEFLQHPDTTVFLNDPIYRIMLKTYVPLARAAGNANRRLIDLQRTYVKGLLEMSNFSKAPDANSTQRLTYGHIANMKPRNAVSYDWSTTLEGMFEKENPNDSDYVVNERMRELYEAKDFGQYARPDGKLQTCFISNNDITGGNSGSAVLNDRGEIIGLAFDGNIESLMSDFRYDPKLQRCISADIRYVLWVADKVGGSSYILKELKLVK</sequence>
<evidence type="ECO:0000313" key="8">
    <source>
        <dbReference type="EMBL" id="MBF0969643.1"/>
    </source>
</evidence>
<dbReference type="GO" id="GO:0006508">
    <property type="term" value="P:proteolysis"/>
    <property type="evidence" value="ECO:0007669"/>
    <property type="project" value="UniProtKB-KW"/>
</dbReference>
<dbReference type="GO" id="GO:0008239">
    <property type="term" value="F:dipeptidyl-peptidase activity"/>
    <property type="evidence" value="ECO:0007669"/>
    <property type="project" value="UniProtKB-UniRule"/>
</dbReference>
<dbReference type="AlphaFoldDB" id="A0A929WZB4"/>
<keyword evidence="2 7" id="KW-0031">Aminopeptidase</keyword>
<dbReference type="PANTHER" id="PTHR38469:SF1">
    <property type="entry name" value="PERIPLASMIC PEPTIDASE SUBFAMILY S1B"/>
    <property type="match status" value="1"/>
</dbReference>
<accession>A0A929WZB4</accession>
<evidence type="ECO:0000256" key="3">
    <source>
        <dbReference type="ARBA" id="ARBA00022670"/>
    </source>
</evidence>
<reference evidence="8" key="1">
    <citation type="submission" date="2020-04" db="EMBL/GenBank/DDBJ databases">
        <title>Deep metagenomics examines the oral microbiome during advanced dental caries in children, revealing novel taxa and co-occurrences with host molecules.</title>
        <authorList>
            <person name="Baker J.L."/>
            <person name="Morton J.T."/>
            <person name="Dinis M."/>
            <person name="Alvarez R."/>
            <person name="Tran N.C."/>
            <person name="Knight R."/>
            <person name="Edlund A."/>
        </authorList>
    </citation>
    <scope>NUCLEOTIDE SEQUENCE</scope>
    <source>
        <strain evidence="8">JCVI_34_bin.1</strain>
    </source>
</reference>
<evidence type="ECO:0000313" key="9">
    <source>
        <dbReference type="Proteomes" id="UP000704068"/>
    </source>
</evidence>
<keyword evidence="4 7" id="KW-0732">Signal</keyword>
<name>A0A929WZB4_9BACT</name>
<keyword evidence="5 7" id="KW-0378">Hydrolase</keyword>
<dbReference type="InterPro" id="IPR043504">
    <property type="entry name" value="Peptidase_S1_PA_chymotrypsin"/>
</dbReference>
<protein>
    <recommendedName>
        <fullName evidence="7">Dipeptidyl-peptidase</fullName>
        <ecNumber evidence="7">3.4.14.-</ecNumber>
    </recommendedName>
</protein>
<dbReference type="SUPFAM" id="SSF50494">
    <property type="entry name" value="Trypsin-like serine proteases"/>
    <property type="match status" value="1"/>
</dbReference>
<dbReference type="InterPro" id="IPR009003">
    <property type="entry name" value="Peptidase_S1_PA"/>
</dbReference>
<dbReference type="PANTHER" id="PTHR38469">
    <property type="entry name" value="PERIPLASMIC PEPTIDASE SUBFAMILY S1B"/>
    <property type="match status" value="1"/>
</dbReference>
<comment type="caution">
    <text evidence="8">The sequence shown here is derived from an EMBL/GenBank/DDBJ whole genome shotgun (WGS) entry which is preliminary data.</text>
</comment>